<dbReference type="PROSITE" id="PS51318">
    <property type="entry name" value="TAT"/>
    <property type="match status" value="1"/>
</dbReference>
<feature type="domain" description="DUF7800" evidence="3">
    <location>
        <begin position="111"/>
        <end position="194"/>
    </location>
</feature>
<feature type="signal peptide" evidence="1">
    <location>
        <begin position="1"/>
        <end position="30"/>
    </location>
</feature>
<dbReference type="STRING" id="1941349.STSP1_01591"/>
<gene>
    <name evidence="4" type="ORF">STSP1_01591</name>
</gene>
<dbReference type="SUPFAM" id="SSF56300">
    <property type="entry name" value="Metallo-dependent phosphatases"/>
    <property type="match status" value="1"/>
</dbReference>
<evidence type="ECO:0000259" key="2">
    <source>
        <dbReference type="Pfam" id="PF09423"/>
    </source>
</evidence>
<dbReference type="Pfam" id="PF09423">
    <property type="entry name" value="PhoD"/>
    <property type="match status" value="1"/>
</dbReference>
<dbReference type="Gene3D" id="3.60.21.70">
    <property type="entry name" value="PhoD-like phosphatase"/>
    <property type="match status" value="1"/>
</dbReference>
<feature type="domain" description="PhoD-like phosphatase metallophosphatase" evidence="2">
    <location>
        <begin position="252"/>
        <end position="454"/>
    </location>
</feature>
<dbReference type="Pfam" id="PF25077">
    <property type="entry name" value="DUF7800"/>
    <property type="match status" value="1"/>
</dbReference>
<dbReference type="KEGG" id="pbp:STSP1_01591"/>
<organism evidence="4 5">
    <name type="scientific">Sedimentisphaera salicampi</name>
    <dbReference type="NCBI Taxonomy" id="1941349"/>
    <lineage>
        <taxon>Bacteria</taxon>
        <taxon>Pseudomonadati</taxon>
        <taxon>Planctomycetota</taxon>
        <taxon>Phycisphaerae</taxon>
        <taxon>Sedimentisphaerales</taxon>
        <taxon>Sedimentisphaeraceae</taxon>
        <taxon>Sedimentisphaera</taxon>
    </lineage>
</organism>
<dbReference type="InterPro" id="IPR056702">
    <property type="entry name" value="DUF7800"/>
</dbReference>
<feature type="chain" id="PRO_5013207310" evidence="1">
    <location>
        <begin position="31"/>
        <end position="509"/>
    </location>
</feature>
<dbReference type="AlphaFoldDB" id="A0A1W6LN78"/>
<keyword evidence="5" id="KW-1185">Reference proteome</keyword>
<dbReference type="InterPro" id="IPR018946">
    <property type="entry name" value="PhoD-like_MPP"/>
</dbReference>
<protein>
    <submittedName>
        <fullName evidence="4">PhoD-like phosphatase</fullName>
    </submittedName>
</protein>
<dbReference type="CDD" id="cd07389">
    <property type="entry name" value="MPP_PhoD"/>
    <property type="match status" value="1"/>
</dbReference>
<dbReference type="InterPro" id="IPR038607">
    <property type="entry name" value="PhoD-like_sf"/>
</dbReference>
<dbReference type="PANTHER" id="PTHR33987">
    <property type="entry name" value="CALCINEURIN-LIKE METALLO-PHOSPHOESTERASE SUPERFAMILY PROTEIN"/>
    <property type="match status" value="1"/>
</dbReference>
<proteinExistence type="predicted"/>
<dbReference type="RefSeq" id="WP_085755858.1">
    <property type="nucleotide sequence ID" value="NZ_CP021023.1"/>
</dbReference>
<evidence type="ECO:0000313" key="5">
    <source>
        <dbReference type="Proteomes" id="UP000193334"/>
    </source>
</evidence>
<evidence type="ECO:0000256" key="1">
    <source>
        <dbReference type="SAM" id="SignalP"/>
    </source>
</evidence>
<reference evidence="5" key="1">
    <citation type="submission" date="2017-04" db="EMBL/GenBank/DDBJ databases">
        <title>Comparative genomics and description of representatives of a novel lineage of planctomycetes thriving in anoxic sediments.</title>
        <authorList>
            <person name="Spring S."/>
            <person name="Bunk B."/>
            <person name="Sproer C."/>
        </authorList>
    </citation>
    <scope>NUCLEOTIDE SEQUENCE [LARGE SCALE GENOMIC DNA]</scope>
    <source>
        <strain evidence="5">ST-PulAB-D4</strain>
    </source>
</reference>
<dbReference type="InterPro" id="IPR006311">
    <property type="entry name" value="TAT_signal"/>
</dbReference>
<accession>A0A1W6LN78</accession>
<name>A0A1W6LN78_9BACT</name>
<evidence type="ECO:0000259" key="3">
    <source>
        <dbReference type="Pfam" id="PF25077"/>
    </source>
</evidence>
<dbReference type="Proteomes" id="UP000193334">
    <property type="component" value="Chromosome"/>
</dbReference>
<dbReference type="EMBL" id="CP021023">
    <property type="protein sequence ID" value="ARN57193.1"/>
    <property type="molecule type" value="Genomic_DNA"/>
</dbReference>
<sequence length="509" mass="57510" precursor="true">MKIQRRKFLKQTASLGILSTISLLSKAAYADYFNQIGLGGRDLNTVLRILNYGFGGHLEDNELNHIPPELRKLYSKMYNLLAEKRSSSYADLFSDAEVRALCRIQGINHIGGPMLGDVTPTGVKVWLRTLRPAEVKIRVETPQGKIDFGPVNSTAESEHAAIVPLKGLKPNTHYPYSVMIDGKKVSLPFETSFKTVNNKEADSKRIAFGTCPHRSGLGNSDLFKLISSRKPSAMLLGGDIAAQDRRNNGAMHRADYILRDLQPPWQRFSANIPVYATWDDHDYFDNDLAGIPKGFTDKDRRNVCSIFRNAWNNPDYGASSGVFFRTRIEPCDVIMLDHRYFRNQDDSNRFLGDDQMQWLKKQLIDCKGPFVILSCGTMWSDYVSNGKDSWGTTAPSEREKLFSFIEENKIPGVILISGDRHGARGFRIPRPSGYSFYEFEVAALGGRSGPPAKSEKWDTQLFGYAKKYMFGEFDFNTKKADPEVTFRLFQDNGKQLYAKTLKQSQLTPQ</sequence>
<evidence type="ECO:0000313" key="4">
    <source>
        <dbReference type="EMBL" id="ARN57193.1"/>
    </source>
</evidence>
<dbReference type="PANTHER" id="PTHR33987:SF1">
    <property type="entry name" value="CALCINEURIN-LIKE METALLO-PHOSPHOESTERASE SUPERFAMILY PROTEIN"/>
    <property type="match status" value="1"/>
</dbReference>
<dbReference type="InterPro" id="IPR029052">
    <property type="entry name" value="Metallo-depent_PP-like"/>
</dbReference>
<keyword evidence="1" id="KW-0732">Signal</keyword>